<dbReference type="AlphaFoldDB" id="A0AA86RL76"/>
<accession>A0AA86RL76</accession>
<protein>
    <submittedName>
        <fullName evidence="2">Hypothetical_protein</fullName>
    </submittedName>
</protein>
<gene>
    <name evidence="1" type="ORF">HINF_LOCUS66387</name>
    <name evidence="2" type="ORF">HINF_LOCUS8153</name>
</gene>
<dbReference type="EMBL" id="CAXDID020000017">
    <property type="protein sequence ID" value="CAL5984545.1"/>
    <property type="molecule type" value="Genomic_DNA"/>
</dbReference>
<evidence type="ECO:0000313" key="3">
    <source>
        <dbReference type="Proteomes" id="UP001642409"/>
    </source>
</evidence>
<reference evidence="2 3" key="2">
    <citation type="submission" date="2024-07" db="EMBL/GenBank/DDBJ databases">
        <authorList>
            <person name="Akdeniz Z."/>
        </authorList>
    </citation>
    <scope>NUCLEOTIDE SEQUENCE [LARGE SCALE GENOMIC DNA]</scope>
</reference>
<evidence type="ECO:0000313" key="2">
    <source>
        <dbReference type="EMBL" id="CAL5984545.1"/>
    </source>
</evidence>
<name>A0AA86RL76_9EUKA</name>
<sequence length="103" mass="11947">MISNPRNYGDQHCLSGNVENRWNFLVKRGLNYITDMLLIQLQSQELMKFGDSDSCNQKQILVVVLQIEESLTWRSERVVNDKNLYCLLSAMSCDSLNVTQFQL</sequence>
<dbReference type="Proteomes" id="UP001642409">
    <property type="component" value="Unassembled WGS sequence"/>
</dbReference>
<reference evidence="1" key="1">
    <citation type="submission" date="2023-06" db="EMBL/GenBank/DDBJ databases">
        <authorList>
            <person name="Kurt Z."/>
        </authorList>
    </citation>
    <scope>NUCLEOTIDE SEQUENCE</scope>
</reference>
<keyword evidence="3" id="KW-1185">Reference proteome</keyword>
<evidence type="ECO:0000313" key="1">
    <source>
        <dbReference type="EMBL" id="CAI9978742.1"/>
    </source>
</evidence>
<proteinExistence type="predicted"/>
<comment type="caution">
    <text evidence="1">The sequence shown here is derived from an EMBL/GenBank/DDBJ whole genome shotgun (WGS) entry which is preliminary data.</text>
</comment>
<dbReference type="EMBL" id="CATOUU010001186">
    <property type="protein sequence ID" value="CAI9978742.1"/>
    <property type="molecule type" value="Genomic_DNA"/>
</dbReference>
<organism evidence="1">
    <name type="scientific">Hexamita inflata</name>
    <dbReference type="NCBI Taxonomy" id="28002"/>
    <lineage>
        <taxon>Eukaryota</taxon>
        <taxon>Metamonada</taxon>
        <taxon>Diplomonadida</taxon>
        <taxon>Hexamitidae</taxon>
        <taxon>Hexamitinae</taxon>
        <taxon>Hexamita</taxon>
    </lineage>
</organism>